<evidence type="ECO:0000313" key="2">
    <source>
        <dbReference type="WBParaSite" id="RSKR_0000111800.1"/>
    </source>
</evidence>
<dbReference type="WBParaSite" id="RSKR_0000111800.1">
    <property type="protein sequence ID" value="RSKR_0000111800.1"/>
    <property type="gene ID" value="RSKR_0000111800"/>
</dbReference>
<proteinExistence type="predicted"/>
<accession>A0AC35TJ09</accession>
<sequence length="834" mass="94264">MGKKTSKSKGKPKQSNPGGIKTYKPKSKFSVDSKVTKEKKINPFEFKFNRNKHEVIGSKKSAVGAPGLNKKRAQEIREKNLGAHLDRLGKTNVIKDKRLGQNDASLTEDQKAELRFKFQREKFFTEKTSKYTLDGVPAEELTHKGSKLTNIQKYEKLQGDDDDGDLDPAVFAEANFGGGEFDSANLIPLGERQKTRREVLQEVITKSKAIKYEKQKEKEDMADQTKELDNLLNTLRSEGKLGSLVIKKEGDQEAPVEQTKTDESYEAIFKELKMDGGKMAIAEKGVKINEDRKRKLKFIPDDDETKKAKEPEQEEFELVFDEQGKPINMPKNEKFSITKLRAGSVSESEDSEDNDDSDDDINQMIQDDDLDGNCMLDEDEEDADEEEEESDEGEDDDTIDQDDTVAEQPSTDVPSTYEQLKEVLEALPASESIFDYVSNIAKVYHPSKKEGNKGKLGRLFVFLLRICDETFSKETASIQQIPVFSKSLYILMKFDPDFALRCIKAILKKKYTKRHDGNLGSPITLDLVVLFKVISDLFVTDTYLHLIGTAATLALTEAITNVHVKCAEDAAKSNLLISMFIGCFEKNEFYNPEIMAHLQGLLMLCVDNGEKENFPTIQFPLVQPYRTCLVVKEEVKNVNYSPISLTKLFNGGYDENEASLTLSVINSILVNVQYFAVAYTDMACAYTAIFKPIVALIKRLPTSNYPQSLSKVASDLCRLVESNCAKYSTLERLGKPQSEVKMLKMLEPEFDTHFNPERKKFGKDQAGVTKQLQQKLKQETKGAIKELRKDAQFIAQKKRSQMAAINQERIDKTATIVKQLRGQESEAKEKNYKK</sequence>
<organism evidence="1 2">
    <name type="scientific">Rhabditophanes sp. KR3021</name>
    <dbReference type="NCBI Taxonomy" id="114890"/>
    <lineage>
        <taxon>Eukaryota</taxon>
        <taxon>Metazoa</taxon>
        <taxon>Ecdysozoa</taxon>
        <taxon>Nematoda</taxon>
        <taxon>Chromadorea</taxon>
        <taxon>Rhabditida</taxon>
        <taxon>Tylenchina</taxon>
        <taxon>Panagrolaimomorpha</taxon>
        <taxon>Strongyloidoidea</taxon>
        <taxon>Alloionematidae</taxon>
        <taxon>Rhabditophanes</taxon>
    </lineage>
</organism>
<protein>
    <submittedName>
        <fullName evidence="2">Nucleolar protein 14</fullName>
    </submittedName>
</protein>
<dbReference type="Proteomes" id="UP000095286">
    <property type="component" value="Unplaced"/>
</dbReference>
<reference evidence="2" key="1">
    <citation type="submission" date="2016-11" db="UniProtKB">
        <authorList>
            <consortium name="WormBaseParasite"/>
        </authorList>
    </citation>
    <scope>IDENTIFICATION</scope>
    <source>
        <strain evidence="2">KR3021</strain>
    </source>
</reference>
<name>A0AC35TJ09_9BILA</name>
<evidence type="ECO:0000313" key="1">
    <source>
        <dbReference type="Proteomes" id="UP000095286"/>
    </source>
</evidence>